<keyword evidence="9" id="KW-1185">Reference proteome</keyword>
<protein>
    <submittedName>
        <fullName evidence="8">Orn/Lys/Arg decarboxylase major region</fullName>
    </submittedName>
</protein>
<dbReference type="KEGG" id="bse:Bsel_0033"/>
<dbReference type="InterPro" id="IPR008286">
    <property type="entry name" value="Prn/Lys/Arg_de-COase_C"/>
</dbReference>
<gene>
    <name evidence="8" type="ordered locus">Bsel_0033</name>
</gene>
<dbReference type="InterPro" id="IPR015421">
    <property type="entry name" value="PyrdxlP-dep_Trfase_major"/>
</dbReference>
<dbReference type="HOGENOM" id="CLU_025925_2_1_9"/>
<evidence type="ECO:0000259" key="7">
    <source>
        <dbReference type="Pfam" id="PF03711"/>
    </source>
</evidence>
<feature type="domain" description="Orn/Lys/Arg decarboxylase C-terminal" evidence="7">
    <location>
        <begin position="395"/>
        <end position="448"/>
    </location>
</feature>
<dbReference type="InterPro" id="IPR015424">
    <property type="entry name" value="PyrdxlP-dep_Trfase"/>
</dbReference>
<dbReference type="InterPro" id="IPR000310">
    <property type="entry name" value="Orn/Lys/Arg_deCO2ase_major_dom"/>
</dbReference>
<evidence type="ECO:0000259" key="6">
    <source>
        <dbReference type="Pfam" id="PF01276"/>
    </source>
</evidence>
<evidence type="ECO:0000256" key="5">
    <source>
        <dbReference type="ARBA" id="ARBA00023239"/>
    </source>
</evidence>
<dbReference type="SUPFAM" id="SSF53383">
    <property type="entry name" value="PLP-dependent transferases"/>
    <property type="match status" value="1"/>
</dbReference>
<evidence type="ECO:0000256" key="1">
    <source>
        <dbReference type="ARBA" id="ARBA00001933"/>
    </source>
</evidence>
<keyword evidence="4" id="KW-0663">Pyridoxal phosphate</keyword>
<dbReference type="SUPFAM" id="SSF55904">
    <property type="entry name" value="Ornithine decarboxylase C-terminal domain"/>
    <property type="match status" value="1"/>
</dbReference>
<comment type="cofactor">
    <cofactor evidence="1">
        <name>pyridoxal 5'-phosphate</name>
        <dbReference type="ChEBI" id="CHEBI:597326"/>
    </cofactor>
</comment>
<proteinExistence type="inferred from homology"/>
<sequence length="488" mass="53473">MDQRNEPLIEALQKRASEHPVSFHVPGHKHGRLFSDEGHDVLREAAKWDQTEVQGLDDLYSASGVIQEAQVLLGALYQSGYSRFLTGGSTVGNLAMLYLASKRGTKVLIQDNSHQSVYHGLALFQLEGIVMRTDREAFTGLPLGVSYKTLHKTLEAHPDAAMVLLTSPSYEGYAQSLGDHLALSKSFGLLTGVDEAHGAHFLHPSFPNTALHDGADLVVQSAHKMLPALTMGAWLHVGQEAPLPEEEVQQALNMLQTSSPSYLIMASLDAARAVLARLMEDPLNGEKTKLQTLLACLSQETAACVMPARLGTYVRDRIKLPLVARKPGMTHRWKERMERAHAYPELHSARHLLLTLPLSGGERDIEKLQTHAKAWFGEAEGASNDVSFAVKSPDAAWYKADTQGGDHEGERARIPLSDAVGMKSAETVTPYPPGIPLIQRGQRITKTEIDAVIGADQAGVRFQTGNRWKYEGIDVYIQKQGDDSNETT</sequence>
<evidence type="ECO:0000313" key="8">
    <source>
        <dbReference type="EMBL" id="ADH97584.1"/>
    </source>
</evidence>
<dbReference type="eggNOG" id="COG1982">
    <property type="taxonomic scope" value="Bacteria"/>
</dbReference>
<keyword evidence="5" id="KW-0456">Lyase</keyword>
<comment type="similarity">
    <text evidence="2">Belongs to the Orn/Lys/Arg decarboxylase class-I family.</text>
</comment>
<dbReference type="EMBL" id="CP001791">
    <property type="protein sequence ID" value="ADH97584.1"/>
    <property type="molecule type" value="Genomic_DNA"/>
</dbReference>
<dbReference type="Pfam" id="PF01276">
    <property type="entry name" value="OKR_DC_1"/>
    <property type="match status" value="1"/>
</dbReference>
<evidence type="ECO:0000313" key="9">
    <source>
        <dbReference type="Proteomes" id="UP000000271"/>
    </source>
</evidence>
<feature type="domain" description="Orn/Lys/Arg decarboxylases family 1 pyridoxal-P attachment site" evidence="6">
    <location>
        <begin position="7"/>
        <end position="278"/>
    </location>
</feature>
<dbReference type="RefSeq" id="WP_013171014.1">
    <property type="nucleotide sequence ID" value="NC_014219.1"/>
</dbReference>
<organism evidence="8 9">
    <name type="scientific">Bacillus selenitireducens (strain ATCC 700615 / DSM 15326 / MLS10)</name>
    <dbReference type="NCBI Taxonomy" id="439292"/>
    <lineage>
        <taxon>Bacteria</taxon>
        <taxon>Bacillati</taxon>
        <taxon>Bacillota</taxon>
        <taxon>Bacilli</taxon>
        <taxon>Bacillales</taxon>
        <taxon>Bacillaceae</taxon>
        <taxon>Salisediminibacterium</taxon>
    </lineage>
</organism>
<dbReference type="InterPro" id="IPR036633">
    <property type="entry name" value="Prn/Lys/Arg_de-COase_C_sf"/>
</dbReference>
<name>D6XV26_BACIE</name>
<dbReference type="Proteomes" id="UP000000271">
    <property type="component" value="Chromosome"/>
</dbReference>
<dbReference type="AlphaFoldDB" id="D6XV26"/>
<evidence type="ECO:0000256" key="4">
    <source>
        <dbReference type="ARBA" id="ARBA00022898"/>
    </source>
</evidence>
<dbReference type="Gene3D" id="3.90.100.10">
    <property type="entry name" value="Orn/Lys/Arg decarboxylase, C-terminal domain"/>
    <property type="match status" value="1"/>
</dbReference>
<dbReference type="PANTHER" id="PTHR43277">
    <property type="entry name" value="ARGININE DECARBOXYLASE"/>
    <property type="match status" value="1"/>
</dbReference>
<dbReference type="STRING" id="439292.Bsel_0033"/>
<dbReference type="Pfam" id="PF03711">
    <property type="entry name" value="OKR_DC_1_C"/>
    <property type="match status" value="1"/>
</dbReference>
<evidence type="ECO:0000256" key="3">
    <source>
        <dbReference type="ARBA" id="ARBA00022793"/>
    </source>
</evidence>
<keyword evidence="3" id="KW-0210">Decarboxylase</keyword>
<dbReference type="Gene3D" id="3.40.640.10">
    <property type="entry name" value="Type I PLP-dependent aspartate aminotransferase-like (Major domain)"/>
    <property type="match status" value="1"/>
</dbReference>
<dbReference type="InterPro" id="IPR052357">
    <property type="entry name" value="Orn_Lys_Arg_decarboxylase-I"/>
</dbReference>
<accession>D6XV26</accession>
<dbReference type="PANTHER" id="PTHR43277:SF3">
    <property type="entry name" value="DECARBOXYLASE, PUTATIVE-RELATED"/>
    <property type="match status" value="1"/>
</dbReference>
<reference evidence="8" key="1">
    <citation type="submission" date="2009-10" db="EMBL/GenBank/DDBJ databases">
        <title>Complete sequence of Bacillus selenitireducens MLS10.</title>
        <authorList>
            <consortium name="US DOE Joint Genome Institute"/>
            <person name="Lucas S."/>
            <person name="Copeland A."/>
            <person name="Lapidus A."/>
            <person name="Glavina del Rio T."/>
            <person name="Dalin E."/>
            <person name="Tice H."/>
            <person name="Bruce D."/>
            <person name="Goodwin L."/>
            <person name="Pitluck S."/>
            <person name="Sims D."/>
            <person name="Brettin T."/>
            <person name="Detter J.C."/>
            <person name="Han C."/>
            <person name="Larimer F."/>
            <person name="Land M."/>
            <person name="Hauser L."/>
            <person name="Kyrpides N."/>
            <person name="Ovchinnikova G."/>
            <person name="Stolz J."/>
        </authorList>
    </citation>
    <scope>NUCLEOTIDE SEQUENCE [LARGE SCALE GENOMIC DNA]</scope>
    <source>
        <strain evidence="8">MLS10</strain>
    </source>
</reference>
<evidence type="ECO:0000256" key="2">
    <source>
        <dbReference type="ARBA" id="ARBA00010671"/>
    </source>
</evidence>
<dbReference type="GO" id="GO:0016831">
    <property type="term" value="F:carboxy-lyase activity"/>
    <property type="evidence" value="ECO:0007669"/>
    <property type="project" value="UniProtKB-KW"/>
</dbReference>